<proteinExistence type="predicted"/>
<evidence type="ECO:0000313" key="1">
    <source>
        <dbReference type="Proteomes" id="UP001732720"/>
    </source>
</evidence>
<evidence type="ECO:0000313" key="2">
    <source>
        <dbReference type="RefSeq" id="XP_073915457.1"/>
    </source>
</evidence>
<reference evidence="2" key="1">
    <citation type="submission" date="2025-08" db="UniProtKB">
        <authorList>
            <consortium name="RefSeq"/>
        </authorList>
    </citation>
    <scope>IDENTIFICATION</scope>
</reference>
<organism evidence="1 2">
    <name type="scientific">Castor canadensis</name>
    <name type="common">American beaver</name>
    <dbReference type="NCBI Taxonomy" id="51338"/>
    <lineage>
        <taxon>Eukaryota</taxon>
        <taxon>Metazoa</taxon>
        <taxon>Chordata</taxon>
        <taxon>Craniata</taxon>
        <taxon>Vertebrata</taxon>
        <taxon>Euteleostomi</taxon>
        <taxon>Mammalia</taxon>
        <taxon>Eutheria</taxon>
        <taxon>Euarchontoglires</taxon>
        <taxon>Glires</taxon>
        <taxon>Rodentia</taxon>
        <taxon>Castorimorpha</taxon>
        <taxon>Castoridae</taxon>
        <taxon>Castor</taxon>
    </lineage>
</organism>
<accession>A0AC58LE87</accession>
<keyword evidence="1" id="KW-1185">Reference proteome</keyword>
<dbReference type="Proteomes" id="UP001732720">
    <property type="component" value="Chromosome 17"/>
</dbReference>
<sequence length="330" mass="37605">MMLIPTHHFRDIERKPEYLQPEKCVPPPYPGPAGTMWFIRDGCGIACAIVTWFLVLYAEFVVLFVMLIPSRDYVYSVINGTVFNLLAFLALASHCRAMLTDPGAVPKGNATKEFIESLQLKPGQVVYKCPKCCSIKPDRAHHCSVCKRCIRKMDHHCPWVNNCVGENNQKYFVLFTMYIALISLHALIMVGFHFLHCFEEDWTKCSSFSPPTTVILLILLCFEALLFLIFTSVMFGTQVHSICTDETGIERLKRKNQPRERTGSWNTVKETFGGNFSLNWFNPFSRPCQPETPIHKDLVRQASSLSDMDNIETTEGQSEETKDSVEVTDE</sequence>
<protein>
    <submittedName>
        <fullName evidence="2">Palmitoyltransferase ZDHHC3 isoform X3</fullName>
    </submittedName>
</protein>
<dbReference type="RefSeq" id="XP_073915457.1">
    <property type="nucleotide sequence ID" value="XM_074059356.1"/>
</dbReference>
<gene>
    <name evidence="2" type="primary">Zdhhc3</name>
</gene>
<name>A0AC58LE87_CASCN</name>